<reference evidence="1" key="1">
    <citation type="submission" date="2014-09" db="EMBL/GenBank/DDBJ databases">
        <authorList>
            <person name="Magalhaes I.L.F."/>
            <person name="Oliveira U."/>
            <person name="Santos F.R."/>
            <person name="Vidigal T.H.D.A."/>
            <person name="Brescovit A.D."/>
            <person name="Santos A.J."/>
        </authorList>
    </citation>
    <scope>NUCLEOTIDE SEQUENCE</scope>
    <source>
        <tissue evidence="1">Shoot tissue taken approximately 20 cm above the soil surface</tissue>
    </source>
</reference>
<accession>A0A0A8YXF8</accession>
<dbReference type="AlphaFoldDB" id="A0A0A8YXF8"/>
<dbReference type="EMBL" id="GBRH01266629">
    <property type="protein sequence ID" value="JAD31266.1"/>
    <property type="molecule type" value="Transcribed_RNA"/>
</dbReference>
<sequence>MAFPGYLFHQPKLSCCYLSGCLIFDSGSSFEIYCPVHLFLYVKIRSSFEILRYVNLFLTVSN</sequence>
<organism evidence="1">
    <name type="scientific">Arundo donax</name>
    <name type="common">Giant reed</name>
    <name type="synonym">Donax arundinaceus</name>
    <dbReference type="NCBI Taxonomy" id="35708"/>
    <lineage>
        <taxon>Eukaryota</taxon>
        <taxon>Viridiplantae</taxon>
        <taxon>Streptophyta</taxon>
        <taxon>Embryophyta</taxon>
        <taxon>Tracheophyta</taxon>
        <taxon>Spermatophyta</taxon>
        <taxon>Magnoliopsida</taxon>
        <taxon>Liliopsida</taxon>
        <taxon>Poales</taxon>
        <taxon>Poaceae</taxon>
        <taxon>PACMAD clade</taxon>
        <taxon>Arundinoideae</taxon>
        <taxon>Arundineae</taxon>
        <taxon>Arundo</taxon>
    </lineage>
</organism>
<name>A0A0A8YXF8_ARUDO</name>
<evidence type="ECO:0000313" key="1">
    <source>
        <dbReference type="EMBL" id="JAD31266.1"/>
    </source>
</evidence>
<reference evidence="1" key="2">
    <citation type="journal article" date="2015" name="Data Brief">
        <title>Shoot transcriptome of the giant reed, Arundo donax.</title>
        <authorList>
            <person name="Barrero R.A."/>
            <person name="Guerrero F.D."/>
            <person name="Moolhuijzen P."/>
            <person name="Goolsby J.A."/>
            <person name="Tidwell J."/>
            <person name="Bellgard S.E."/>
            <person name="Bellgard M.I."/>
        </authorList>
    </citation>
    <scope>NUCLEOTIDE SEQUENCE</scope>
    <source>
        <tissue evidence="1">Shoot tissue taken approximately 20 cm above the soil surface</tissue>
    </source>
</reference>
<protein>
    <submittedName>
        <fullName evidence="1">Uncharacterized protein</fullName>
    </submittedName>
</protein>
<proteinExistence type="predicted"/>